<keyword evidence="1" id="KW-0175">Coiled coil</keyword>
<accession>A0A921L4K6</accession>
<evidence type="ECO:0000313" key="5">
    <source>
        <dbReference type="Proteomes" id="UP000722357"/>
    </source>
</evidence>
<evidence type="ECO:0000256" key="1">
    <source>
        <dbReference type="SAM" id="Coils"/>
    </source>
</evidence>
<feature type="coiled-coil region" evidence="1">
    <location>
        <begin position="8"/>
        <end position="35"/>
    </location>
</feature>
<sequence>MPTLVFKIAADYEAVIRLREEISKLEAQLKKMDVNKAPAAARALETQLAATRQQMMGLVTEAAKAGAVIENGFKKKIYDASQTVNGLSEKIIAQRAVIKDIEFDVKRLGDAYRTALKNNPIGASGKLAEYNAARKALDEEKAALFGLTQQQAEARLSVKKLRDEYSLYKKEAGDTVEINNGLSLSWGKMLGVIGGAAALKSLASQIVRVRGEFQSMQTAIETMVGKDVASGLMAQLKEMAKISPLTLTDMVNAEKMMLGFNIQAEDTVRYLQALSDISMGDSVKFKSLTLAFSQMSAAGKLMGQDLNQMINAGFNPLQIIAEKTGKSISTLKDEMSKGAVSAEMVQQAFIDATSAGGKFYQMSENASKTINGQLSMMQDALDNAFNEMGQASEGVIMEGIKLTTTLIQNYETVGKVLVGLVATYGAYRTAVMLATIATSKHTIAEVALTNARIIARKAQLLLNAAMLTNPYVAVATVITGLVATMWALSDSTTAAEKAQERFCQKSSEMKNKEEERKKSLESLISTINDETTATVARADALNKLKSEYPDIFKKYVDEKGHITDLIELWKEYNDQASVSSRESKQRMVENIDAQIAVTQNNLNTAKANSDWGSVKKYREQLESLQKERAKWVKEVLTDVNRELSVKEEAPKTYAEDYEQARKDWEEAKKELEKIEAEKDKFTSEQYEKAKKRVETTEKAYKNLGGVTSDKPIKDAQKEAERQKEEQQQLAEELLQLRRTNQQEEINLMDEGSEKKRRQIELDYQKEIDAYNKAKAKYGETDEIKAMKLNAETKRSSGLAAINEEEQKKEQERIKAQEDAWNEALIKFGDYNQKRKAIIEKYDKEIAQAQNAGDEWAKTEEKKAALEELDEQYGKSTRVMADLFEDAGEKSVTAIQKIIDKYETLVKYLSGTEQSDGTPVTLDELKAIGFTDKDIESIERGEISIRDLTDALKNLNGELEGKSPWMSFVNDMQKSIGKIKSAKGDSEKIGEGVMGIGNAVTDFAPALGEFAENIGSIFGVDGEKIQGIVGSIQGLGQTATGVGQILSGDIVGGAMSAVGGISKVVSSLEGLFGADYSEYENMKAQYDTLISVWDTLIGKKTEYIDIDYGIEAQKAAEEAIRLTETQIERQRQLANMLAGSGASAGSHSLGYRVNDRMNSQDWQRLSGIVGQDVGSLGDVLALDADVIGNVLQDERFVSVLTEVNSEFIDYISNIGEYAEQLEEIAEKEKEALTGVGLDDFRNGYTDLLADLDSDNQDFADDFEKYLQNAIFSSLVANKYKERIEKLYNQWADYTDSGGKLTGDEADRLRNEYQNIVDDMLAEREQIMKEFGWNSSSSGQQSASSRGFGTEMTHEDAGELSGRFTAVYESNLRIETAEQQQTVAITELRGSIGPLTSQVTGLYNIADETRTILANSYLELQQIRENTEDSAKYLKDIKADISEVKRNTSRL</sequence>
<feature type="region of interest" description="Disordered" evidence="2">
    <location>
        <begin position="704"/>
        <end position="727"/>
    </location>
</feature>
<feature type="coiled-coil region" evidence="1">
    <location>
        <begin position="503"/>
        <end position="530"/>
    </location>
</feature>
<feature type="region of interest" description="Disordered" evidence="2">
    <location>
        <begin position="1332"/>
        <end position="1352"/>
    </location>
</feature>
<evidence type="ECO:0000259" key="3">
    <source>
        <dbReference type="Pfam" id="PF20155"/>
    </source>
</evidence>
<protein>
    <submittedName>
        <fullName evidence="4">Tape measure protein</fullName>
    </submittedName>
</protein>
<feature type="coiled-coil region" evidence="1">
    <location>
        <begin position="588"/>
        <end position="684"/>
    </location>
</feature>
<feature type="domain" description="Tape measure protein N-terminal" evidence="3">
    <location>
        <begin position="205"/>
        <end position="389"/>
    </location>
</feature>
<evidence type="ECO:0000256" key="2">
    <source>
        <dbReference type="SAM" id="MobiDB-lite"/>
    </source>
</evidence>
<comment type="caution">
    <text evidence="4">The sequence shown here is derived from an EMBL/GenBank/DDBJ whole genome shotgun (WGS) entry which is preliminary data.</text>
</comment>
<reference evidence="4" key="2">
    <citation type="submission" date="2021-09" db="EMBL/GenBank/DDBJ databases">
        <authorList>
            <person name="Gilroy R."/>
        </authorList>
    </citation>
    <scope>NUCLEOTIDE SEQUENCE</scope>
    <source>
        <strain evidence="4">9794</strain>
    </source>
</reference>
<gene>
    <name evidence="4" type="ORF">K8V40_01435</name>
</gene>
<name>A0A921L4K6_9BACT</name>
<evidence type="ECO:0000313" key="4">
    <source>
        <dbReference type="EMBL" id="HJF80304.1"/>
    </source>
</evidence>
<dbReference type="NCBIfam" id="TIGR02675">
    <property type="entry name" value="tape_meas_nterm"/>
    <property type="match status" value="1"/>
</dbReference>
<feature type="compositionally biased region" description="Low complexity" evidence="2">
    <location>
        <begin position="1333"/>
        <end position="1343"/>
    </location>
</feature>
<dbReference type="InterPro" id="IPR013491">
    <property type="entry name" value="Tape_meas_N"/>
</dbReference>
<proteinExistence type="predicted"/>
<dbReference type="Pfam" id="PF20155">
    <property type="entry name" value="TMP_3"/>
    <property type="match status" value="1"/>
</dbReference>
<feature type="compositionally biased region" description="Basic and acidic residues" evidence="2">
    <location>
        <begin position="710"/>
        <end position="726"/>
    </location>
</feature>
<dbReference type="Proteomes" id="UP000722357">
    <property type="component" value="Unassembled WGS sequence"/>
</dbReference>
<organism evidence="4 5">
    <name type="scientific">Phocaeicola plebeius</name>
    <dbReference type="NCBI Taxonomy" id="310297"/>
    <lineage>
        <taxon>Bacteria</taxon>
        <taxon>Pseudomonadati</taxon>
        <taxon>Bacteroidota</taxon>
        <taxon>Bacteroidia</taxon>
        <taxon>Bacteroidales</taxon>
        <taxon>Bacteroidaceae</taxon>
        <taxon>Phocaeicola</taxon>
    </lineage>
</organism>
<reference evidence="4" key="1">
    <citation type="journal article" date="2021" name="PeerJ">
        <title>Extensive microbial diversity within the chicken gut microbiome revealed by metagenomics and culture.</title>
        <authorList>
            <person name="Gilroy R."/>
            <person name="Ravi A."/>
            <person name="Getino M."/>
            <person name="Pursley I."/>
            <person name="Horton D.L."/>
            <person name="Alikhan N.F."/>
            <person name="Baker D."/>
            <person name="Gharbi K."/>
            <person name="Hall N."/>
            <person name="Watson M."/>
            <person name="Adriaenssens E.M."/>
            <person name="Foster-Nyarko E."/>
            <person name="Jarju S."/>
            <person name="Secka A."/>
            <person name="Antonio M."/>
            <person name="Oren A."/>
            <person name="Chaudhuri R.R."/>
            <person name="La Ragione R."/>
            <person name="Hildebrand F."/>
            <person name="Pallen M.J."/>
        </authorList>
    </citation>
    <scope>NUCLEOTIDE SEQUENCE</scope>
    <source>
        <strain evidence="4">9794</strain>
    </source>
</reference>
<feature type="coiled-coil region" evidence="1">
    <location>
        <begin position="798"/>
        <end position="851"/>
    </location>
</feature>
<dbReference type="EMBL" id="DYWE01000016">
    <property type="protein sequence ID" value="HJF80304.1"/>
    <property type="molecule type" value="Genomic_DNA"/>
</dbReference>